<protein>
    <submittedName>
        <fullName evidence="1">Uncharacterized protein</fullName>
    </submittedName>
</protein>
<dbReference type="Proteomes" id="UP000736672">
    <property type="component" value="Unassembled WGS sequence"/>
</dbReference>
<keyword evidence="2" id="KW-1185">Reference proteome</keyword>
<name>A0A9P9GFZ8_FUSSL</name>
<proteinExistence type="predicted"/>
<accession>A0A9P9GFZ8</accession>
<evidence type="ECO:0000313" key="2">
    <source>
        <dbReference type="Proteomes" id="UP000736672"/>
    </source>
</evidence>
<evidence type="ECO:0000313" key="1">
    <source>
        <dbReference type="EMBL" id="KAH7237827.1"/>
    </source>
</evidence>
<comment type="caution">
    <text evidence="1">The sequence shown here is derived from an EMBL/GenBank/DDBJ whole genome shotgun (WGS) entry which is preliminary data.</text>
</comment>
<organism evidence="1 2">
    <name type="scientific">Fusarium solani</name>
    <name type="common">Filamentous fungus</name>
    <dbReference type="NCBI Taxonomy" id="169388"/>
    <lineage>
        <taxon>Eukaryota</taxon>
        <taxon>Fungi</taxon>
        <taxon>Dikarya</taxon>
        <taxon>Ascomycota</taxon>
        <taxon>Pezizomycotina</taxon>
        <taxon>Sordariomycetes</taxon>
        <taxon>Hypocreomycetidae</taxon>
        <taxon>Hypocreales</taxon>
        <taxon>Nectriaceae</taxon>
        <taxon>Fusarium</taxon>
        <taxon>Fusarium solani species complex</taxon>
    </lineage>
</organism>
<reference evidence="1" key="1">
    <citation type="journal article" date="2021" name="Nat. Commun.">
        <title>Genetic determinants of endophytism in the Arabidopsis root mycobiome.</title>
        <authorList>
            <person name="Mesny F."/>
            <person name="Miyauchi S."/>
            <person name="Thiergart T."/>
            <person name="Pickel B."/>
            <person name="Atanasova L."/>
            <person name="Karlsson M."/>
            <person name="Huettel B."/>
            <person name="Barry K.W."/>
            <person name="Haridas S."/>
            <person name="Chen C."/>
            <person name="Bauer D."/>
            <person name="Andreopoulos W."/>
            <person name="Pangilinan J."/>
            <person name="LaButti K."/>
            <person name="Riley R."/>
            <person name="Lipzen A."/>
            <person name="Clum A."/>
            <person name="Drula E."/>
            <person name="Henrissat B."/>
            <person name="Kohler A."/>
            <person name="Grigoriev I.V."/>
            <person name="Martin F.M."/>
            <person name="Hacquard S."/>
        </authorList>
    </citation>
    <scope>NUCLEOTIDE SEQUENCE</scope>
    <source>
        <strain evidence="1">FSSC 5 MPI-SDFR-AT-0091</strain>
    </source>
</reference>
<dbReference type="AlphaFoldDB" id="A0A9P9GFZ8"/>
<sequence length="157" mass="18376">MNKEHHENRHISVRVTDVQVTGRGVKTIHIDGEPLNRPVRSLFDIRRVYQKALQTAELEPLLSQAEKPSREIGNDRVAKLPPGIGFYVQTQKVYPTWSYHNHHGRTISSHNDYHYTTAHYRAHFQVLKALGYWLLWSKRERERRRAKALISSASRIC</sequence>
<gene>
    <name evidence="1" type="ORF">B0J15DRAFT_538407</name>
</gene>
<dbReference type="EMBL" id="JAGTJS010000022">
    <property type="protein sequence ID" value="KAH7237827.1"/>
    <property type="molecule type" value="Genomic_DNA"/>
</dbReference>
<dbReference type="OrthoDB" id="5035981at2759"/>